<proteinExistence type="predicted"/>
<evidence type="ECO:0000313" key="1">
    <source>
        <dbReference type="EMBL" id="CAD8058017.1"/>
    </source>
</evidence>
<protein>
    <submittedName>
        <fullName evidence="1">Uncharacterized protein</fullName>
    </submittedName>
</protein>
<organism evidence="1 2">
    <name type="scientific">Paramecium primaurelia</name>
    <dbReference type="NCBI Taxonomy" id="5886"/>
    <lineage>
        <taxon>Eukaryota</taxon>
        <taxon>Sar</taxon>
        <taxon>Alveolata</taxon>
        <taxon>Ciliophora</taxon>
        <taxon>Intramacronucleata</taxon>
        <taxon>Oligohymenophorea</taxon>
        <taxon>Peniculida</taxon>
        <taxon>Parameciidae</taxon>
        <taxon>Paramecium</taxon>
    </lineage>
</organism>
<sequence length="56" mass="6639">MYCTFQEKEALADIFTQVKDVDEQIFGVILKIFRKKKTVLDIFQIKEISKIQNNQT</sequence>
<dbReference type="EMBL" id="CAJJDM010000025">
    <property type="protein sequence ID" value="CAD8058017.1"/>
    <property type="molecule type" value="Genomic_DNA"/>
</dbReference>
<keyword evidence="2" id="KW-1185">Reference proteome</keyword>
<comment type="caution">
    <text evidence="1">The sequence shown here is derived from an EMBL/GenBank/DDBJ whole genome shotgun (WGS) entry which is preliminary data.</text>
</comment>
<gene>
    <name evidence="1" type="ORF">PPRIM_AZ9-3.1.T0260339</name>
</gene>
<dbReference type="AlphaFoldDB" id="A0A8S1KSY9"/>
<accession>A0A8S1KSY9</accession>
<evidence type="ECO:0000313" key="2">
    <source>
        <dbReference type="Proteomes" id="UP000688137"/>
    </source>
</evidence>
<reference evidence="1" key="1">
    <citation type="submission" date="2021-01" db="EMBL/GenBank/DDBJ databases">
        <authorList>
            <consortium name="Genoscope - CEA"/>
            <person name="William W."/>
        </authorList>
    </citation>
    <scope>NUCLEOTIDE SEQUENCE</scope>
</reference>
<dbReference type="Proteomes" id="UP000688137">
    <property type="component" value="Unassembled WGS sequence"/>
</dbReference>
<name>A0A8S1KSY9_PARPR</name>